<dbReference type="Gene3D" id="3.10.450.50">
    <property type="match status" value="1"/>
</dbReference>
<dbReference type="RefSeq" id="WP_010686396.1">
    <property type="nucleotide sequence ID" value="NZ_CP043538.1"/>
</dbReference>
<dbReference type="EMBL" id="CP043538">
    <property type="protein sequence ID" value="QGY00772.1"/>
    <property type="molecule type" value="Genomic_DNA"/>
</dbReference>
<name>A0A6B9FE04_9HYPH</name>
<dbReference type="SUPFAM" id="SSF54427">
    <property type="entry name" value="NTF2-like"/>
    <property type="match status" value="1"/>
</dbReference>
<accession>A0A6B9FE04</accession>
<sequence length="125" mass="13897">MDWTAFAQDWCEAWNAHDVERVLLHFHDDAVFTSPGALRLQPGSAGIVRGKPALRRYWSEALSVIPDLHFTIDHVFAGIDTLVIQYRNQKDVRVSEVLIFEDGKVRSGHGTYPIGIANPVGAVTA</sequence>
<evidence type="ECO:0000259" key="1">
    <source>
        <dbReference type="Pfam" id="PF12680"/>
    </source>
</evidence>
<dbReference type="CDD" id="cd00531">
    <property type="entry name" value="NTF2_like"/>
    <property type="match status" value="1"/>
</dbReference>
<dbReference type="InterPro" id="IPR037401">
    <property type="entry name" value="SnoaL-like"/>
</dbReference>
<feature type="domain" description="SnoaL-like" evidence="1">
    <location>
        <begin position="8"/>
        <end position="106"/>
    </location>
</feature>
<dbReference type="KEGG" id="mmes:MMSR116_01755"/>
<organism evidence="2 3">
    <name type="scientific">Methylobacterium mesophilicum SR1.6/6</name>
    <dbReference type="NCBI Taxonomy" id="908290"/>
    <lineage>
        <taxon>Bacteria</taxon>
        <taxon>Pseudomonadati</taxon>
        <taxon>Pseudomonadota</taxon>
        <taxon>Alphaproteobacteria</taxon>
        <taxon>Hyphomicrobiales</taxon>
        <taxon>Methylobacteriaceae</taxon>
        <taxon>Methylobacterium</taxon>
    </lineage>
</organism>
<dbReference type="AlphaFoldDB" id="A0A6B9FE04"/>
<reference evidence="2 3" key="2">
    <citation type="journal article" date="2013" name="Genome Announc.">
        <title>Draft Genome Sequence of Methylobacterium mesophilicum Strain SR1.6/6, Isolated from Citrus sinensis.</title>
        <authorList>
            <person name="Marinho Almeida D."/>
            <person name="Dini-Andreote F."/>
            <person name="Camargo Neves A.A."/>
            <person name="Juca Ramos R.T."/>
            <person name="Andreote F.D."/>
            <person name="Carneiro A.R."/>
            <person name="Oliveira de Souza Lima A."/>
            <person name="Caracciolo Gomes de Sa P.H."/>
            <person name="Ribeiro Barbosa M.S."/>
            <person name="Araujo W.L."/>
            <person name="Silva A."/>
        </authorList>
    </citation>
    <scope>NUCLEOTIDE SEQUENCE [LARGE SCALE GENOMIC DNA]</scope>
    <source>
        <strain evidence="2 3">SR1.6/6</strain>
    </source>
</reference>
<dbReference type="Pfam" id="PF12680">
    <property type="entry name" value="SnoaL_2"/>
    <property type="match status" value="1"/>
</dbReference>
<proteinExistence type="predicted"/>
<evidence type="ECO:0000313" key="2">
    <source>
        <dbReference type="EMBL" id="QGY00772.1"/>
    </source>
</evidence>
<dbReference type="OrthoDB" id="9800684at2"/>
<dbReference type="Proteomes" id="UP000012488">
    <property type="component" value="Chromosome"/>
</dbReference>
<protein>
    <submittedName>
        <fullName evidence="2">Nuclear transport factor 2 family protein</fullName>
    </submittedName>
</protein>
<gene>
    <name evidence="2" type="ORF">MMSR116_01755</name>
</gene>
<dbReference type="InterPro" id="IPR032710">
    <property type="entry name" value="NTF2-like_dom_sf"/>
</dbReference>
<reference evidence="2 3" key="1">
    <citation type="journal article" date="2012" name="Genet. Mol. Biol.">
        <title>Analysis of 16S rRNA and mxaF genes revealing insights into Methylobacterium niche-specific plant association.</title>
        <authorList>
            <person name="Dourado M.N."/>
            <person name="Andreote F.D."/>
            <person name="Dini-Andreote F."/>
            <person name="Conti R."/>
            <person name="Araujo J.M."/>
            <person name="Araujo W.L."/>
        </authorList>
    </citation>
    <scope>NUCLEOTIDE SEQUENCE [LARGE SCALE GENOMIC DNA]</scope>
    <source>
        <strain evidence="2 3">SR1.6/6</strain>
    </source>
</reference>
<evidence type="ECO:0000313" key="3">
    <source>
        <dbReference type="Proteomes" id="UP000012488"/>
    </source>
</evidence>